<dbReference type="EMBL" id="ML002811">
    <property type="protein sequence ID" value="RKP35688.1"/>
    <property type="molecule type" value="Genomic_DNA"/>
</dbReference>
<proteinExistence type="predicted"/>
<dbReference type="Proteomes" id="UP000268162">
    <property type="component" value="Unassembled WGS sequence"/>
</dbReference>
<dbReference type="AlphaFoldDB" id="A0A4P9ZRA4"/>
<evidence type="ECO:0000256" key="1">
    <source>
        <dbReference type="SAM" id="SignalP"/>
    </source>
</evidence>
<feature type="signal peptide" evidence="1">
    <location>
        <begin position="1"/>
        <end position="25"/>
    </location>
</feature>
<accession>A0A4P9ZRA4</accession>
<keyword evidence="3" id="KW-1185">Reference proteome</keyword>
<feature type="chain" id="PRO_5020825050" evidence="1">
    <location>
        <begin position="26"/>
        <end position="145"/>
    </location>
</feature>
<gene>
    <name evidence="2" type="ORF">BJ085DRAFT_40386</name>
</gene>
<reference evidence="3" key="1">
    <citation type="journal article" date="2018" name="Nat. Microbiol.">
        <title>Leveraging single-cell genomics to expand the fungal tree of life.</title>
        <authorList>
            <person name="Ahrendt S.R."/>
            <person name="Quandt C.A."/>
            <person name="Ciobanu D."/>
            <person name="Clum A."/>
            <person name="Salamov A."/>
            <person name="Andreopoulos B."/>
            <person name="Cheng J.F."/>
            <person name="Woyke T."/>
            <person name="Pelin A."/>
            <person name="Henrissat B."/>
            <person name="Reynolds N.K."/>
            <person name="Benny G.L."/>
            <person name="Smith M.E."/>
            <person name="James T.Y."/>
            <person name="Grigoriev I.V."/>
        </authorList>
    </citation>
    <scope>NUCLEOTIDE SEQUENCE [LARGE SCALE GENOMIC DNA]</scope>
    <source>
        <strain evidence="3">RSA 468</strain>
    </source>
</reference>
<name>A0A4P9ZRA4_9FUNG</name>
<evidence type="ECO:0000313" key="2">
    <source>
        <dbReference type="EMBL" id="RKP35688.1"/>
    </source>
</evidence>
<protein>
    <submittedName>
        <fullName evidence="2">Uncharacterized protein</fullName>
    </submittedName>
</protein>
<evidence type="ECO:0000313" key="3">
    <source>
        <dbReference type="Proteomes" id="UP000268162"/>
    </source>
</evidence>
<organism evidence="2 3">
    <name type="scientific">Dimargaris cristalligena</name>
    <dbReference type="NCBI Taxonomy" id="215637"/>
    <lineage>
        <taxon>Eukaryota</taxon>
        <taxon>Fungi</taxon>
        <taxon>Fungi incertae sedis</taxon>
        <taxon>Zoopagomycota</taxon>
        <taxon>Kickxellomycotina</taxon>
        <taxon>Dimargaritomycetes</taxon>
        <taxon>Dimargaritales</taxon>
        <taxon>Dimargaritaceae</taxon>
        <taxon>Dimargaris</taxon>
    </lineage>
</organism>
<keyword evidence="1" id="KW-0732">Signal</keyword>
<sequence length="145" mass="16387">MLYYYIRPTFLLGLLLLLCTHLTSSSSPQAGLNARQLSKREYHKRIHMPFPMPTKTQHIHLPANHHLNYAAARLGGVAKPPSTYPPAQKQAFLPKLLSKLKTPTKTKNPSGALPSGKWKEKWARLKTRASLLWRQMIRLNATPGS</sequence>